<organism evidence="2 3">
    <name type="scientific">Bacteroides faecis</name>
    <dbReference type="NCBI Taxonomy" id="674529"/>
    <lineage>
        <taxon>Bacteria</taxon>
        <taxon>Pseudomonadati</taxon>
        <taxon>Bacteroidota</taxon>
        <taxon>Bacteroidia</taxon>
        <taxon>Bacteroidales</taxon>
        <taxon>Bacteroidaceae</taxon>
        <taxon>Bacteroides</taxon>
    </lineage>
</organism>
<dbReference type="RefSeq" id="WP_010535738.1">
    <property type="nucleotide sequence ID" value="NZ_CP083678.1"/>
</dbReference>
<sequence length="136" mass="15861">MKLFVVILLALICLDVLLWFLIFYTKEPVVFDGLTNLFIVIFISVINVAIGSICVKKENRLFIVVVIMDFLFDKYSEVIDKMLYQKWEFSIKDGIGNYGIVTTNKDSIFFHGEDSSFFFIQHNYLYNYASTKIILP</sequence>
<gene>
    <name evidence="2" type="ORF">NXW97_03465</name>
</gene>
<dbReference type="AlphaFoldDB" id="A0AAW5NR30"/>
<reference evidence="2" key="1">
    <citation type="submission" date="2022-08" db="EMBL/GenBank/DDBJ databases">
        <title>Genome Sequencing of Bacteroides fragilis Group Isolates with Nanopore Technology.</title>
        <authorList>
            <person name="Tisza M.J."/>
            <person name="Smith D."/>
            <person name="Dekker J.P."/>
        </authorList>
    </citation>
    <scope>NUCLEOTIDE SEQUENCE</scope>
    <source>
        <strain evidence="2">BFG-351</strain>
    </source>
</reference>
<dbReference type="Proteomes" id="UP001204548">
    <property type="component" value="Unassembled WGS sequence"/>
</dbReference>
<evidence type="ECO:0000313" key="3">
    <source>
        <dbReference type="Proteomes" id="UP001204548"/>
    </source>
</evidence>
<evidence type="ECO:0000256" key="1">
    <source>
        <dbReference type="SAM" id="Phobius"/>
    </source>
</evidence>
<keyword evidence="1" id="KW-1133">Transmembrane helix</keyword>
<accession>A0AAW5NR30</accession>
<name>A0AAW5NR30_9BACE</name>
<comment type="caution">
    <text evidence="2">The sequence shown here is derived from an EMBL/GenBank/DDBJ whole genome shotgun (WGS) entry which is preliminary data.</text>
</comment>
<protein>
    <recommendedName>
        <fullName evidence="4">Transmembrane protein</fullName>
    </recommendedName>
</protein>
<feature type="transmembrane region" description="Helical" evidence="1">
    <location>
        <begin position="34"/>
        <end position="55"/>
    </location>
</feature>
<proteinExistence type="predicted"/>
<dbReference type="EMBL" id="JANUTS010000001">
    <property type="protein sequence ID" value="MCS2791079.1"/>
    <property type="molecule type" value="Genomic_DNA"/>
</dbReference>
<keyword evidence="1" id="KW-0472">Membrane</keyword>
<evidence type="ECO:0000313" key="2">
    <source>
        <dbReference type="EMBL" id="MCS2791079.1"/>
    </source>
</evidence>
<keyword evidence="1" id="KW-0812">Transmembrane</keyword>
<evidence type="ECO:0008006" key="4">
    <source>
        <dbReference type="Google" id="ProtNLM"/>
    </source>
</evidence>